<feature type="non-terminal residue" evidence="3">
    <location>
        <position position="1"/>
    </location>
</feature>
<evidence type="ECO:0000313" key="3">
    <source>
        <dbReference type="EMBL" id="GAI77943.1"/>
    </source>
</evidence>
<accession>X1RBJ9</accession>
<dbReference type="AlphaFoldDB" id="X1RBJ9"/>
<sequence length="54" mass="5513">GNARKIIIKNENGKSVVEFPLTVGAIGALIAPILAAAGAIAALLTKCTIIVEKR</sequence>
<evidence type="ECO:0000256" key="1">
    <source>
        <dbReference type="SAM" id="Phobius"/>
    </source>
</evidence>
<dbReference type="Pfam" id="PF14242">
    <property type="entry name" value="DUF4342"/>
    <property type="match status" value="1"/>
</dbReference>
<feature type="domain" description="DUF4342" evidence="2">
    <location>
        <begin position="1"/>
        <end position="53"/>
    </location>
</feature>
<evidence type="ECO:0000259" key="2">
    <source>
        <dbReference type="Pfam" id="PF14242"/>
    </source>
</evidence>
<keyword evidence="1" id="KW-1133">Transmembrane helix</keyword>
<name>X1RBJ9_9ZZZZ</name>
<proteinExistence type="predicted"/>
<comment type="caution">
    <text evidence="3">The sequence shown here is derived from an EMBL/GenBank/DDBJ whole genome shotgun (WGS) entry which is preliminary data.</text>
</comment>
<dbReference type="InterPro" id="IPR025642">
    <property type="entry name" value="DUF4342"/>
</dbReference>
<dbReference type="EMBL" id="BARW01005320">
    <property type="protein sequence ID" value="GAI77943.1"/>
    <property type="molecule type" value="Genomic_DNA"/>
</dbReference>
<gene>
    <name evidence="3" type="ORF">S12H4_11684</name>
</gene>
<reference evidence="3" key="1">
    <citation type="journal article" date="2014" name="Front. Microbiol.">
        <title>High frequency of phylogenetically diverse reductive dehalogenase-homologous genes in deep subseafloor sedimentary metagenomes.</title>
        <authorList>
            <person name="Kawai M."/>
            <person name="Futagami T."/>
            <person name="Toyoda A."/>
            <person name="Takaki Y."/>
            <person name="Nishi S."/>
            <person name="Hori S."/>
            <person name="Arai W."/>
            <person name="Tsubouchi T."/>
            <person name="Morono Y."/>
            <person name="Uchiyama I."/>
            <person name="Ito T."/>
            <person name="Fujiyama A."/>
            <person name="Inagaki F."/>
            <person name="Takami H."/>
        </authorList>
    </citation>
    <scope>NUCLEOTIDE SEQUENCE</scope>
    <source>
        <strain evidence="3">Expedition CK06-06</strain>
    </source>
</reference>
<feature type="transmembrane region" description="Helical" evidence="1">
    <location>
        <begin position="19"/>
        <end position="44"/>
    </location>
</feature>
<organism evidence="3">
    <name type="scientific">marine sediment metagenome</name>
    <dbReference type="NCBI Taxonomy" id="412755"/>
    <lineage>
        <taxon>unclassified sequences</taxon>
        <taxon>metagenomes</taxon>
        <taxon>ecological metagenomes</taxon>
    </lineage>
</organism>
<protein>
    <recommendedName>
        <fullName evidence="2">DUF4342 domain-containing protein</fullName>
    </recommendedName>
</protein>
<keyword evidence="1" id="KW-0472">Membrane</keyword>
<keyword evidence="1" id="KW-0812">Transmembrane</keyword>